<dbReference type="Pfam" id="PF05448">
    <property type="entry name" value="AXE1"/>
    <property type="match status" value="1"/>
</dbReference>
<dbReference type="Proteomes" id="UP000464658">
    <property type="component" value="Chromosome"/>
</dbReference>
<accession>A0A5S9M1G2</accession>
<dbReference type="EMBL" id="AP021906">
    <property type="protein sequence ID" value="BBP86983.1"/>
    <property type="molecule type" value="Genomic_DNA"/>
</dbReference>
<gene>
    <name evidence="2" type="ORF">BsIDN1_06010</name>
</gene>
<dbReference type="Gene3D" id="3.40.50.1820">
    <property type="entry name" value="alpha/beta hydrolase"/>
    <property type="match status" value="1"/>
</dbReference>
<dbReference type="InterPro" id="IPR029058">
    <property type="entry name" value="AB_hydrolase_fold"/>
</dbReference>
<protein>
    <recommendedName>
        <fullName evidence="1">Acetyl xylan esterase domain-containing protein</fullName>
    </recommendedName>
</protein>
<evidence type="ECO:0000313" key="2">
    <source>
        <dbReference type="EMBL" id="BBP86983.1"/>
    </source>
</evidence>
<sequence length="127" mass="14563">MQLFDLPLEELKKYKPKKTARPDFSDFWKKSLEELRQVEAKPILEPYDYPVKGVKVYRLTYQSFGHSKIEGFFMLYLIKLARISSFVFMAIMPAMTAAFTTSSTGRSTAMPHLVCSSAVKAAVKIRQ</sequence>
<dbReference type="AlphaFoldDB" id="A0A5S9M1G2"/>
<dbReference type="InterPro" id="IPR008391">
    <property type="entry name" value="AXE1_dom"/>
</dbReference>
<evidence type="ECO:0000259" key="1">
    <source>
        <dbReference type="Pfam" id="PF05448"/>
    </source>
</evidence>
<dbReference type="InterPro" id="IPR039069">
    <property type="entry name" value="CE7"/>
</dbReference>
<reference evidence="2 3" key="1">
    <citation type="submission" date="2019-12" db="EMBL/GenBank/DDBJ databases">
        <title>Full genome sequence of a Bacillus safensis strain isolated from commercially available natto in Indonesia.</title>
        <authorList>
            <person name="Yoshida M."/>
            <person name="Uomi M."/>
            <person name="Waturangi D."/>
            <person name="Ekaputri J.J."/>
            <person name="Setiamarga D.H.E."/>
        </authorList>
    </citation>
    <scope>NUCLEOTIDE SEQUENCE [LARGE SCALE GENOMIC DNA]</scope>
    <source>
        <strain evidence="2 3">IDN1</strain>
    </source>
</reference>
<name>A0A5S9M1G2_BACIA</name>
<dbReference type="GO" id="GO:0005976">
    <property type="term" value="P:polysaccharide metabolic process"/>
    <property type="evidence" value="ECO:0007669"/>
    <property type="project" value="TreeGrafter"/>
</dbReference>
<proteinExistence type="predicted"/>
<evidence type="ECO:0000313" key="3">
    <source>
        <dbReference type="Proteomes" id="UP000464658"/>
    </source>
</evidence>
<feature type="domain" description="Acetyl xylan esterase" evidence="1">
    <location>
        <begin position="1"/>
        <end position="75"/>
    </location>
</feature>
<dbReference type="GO" id="GO:0052689">
    <property type="term" value="F:carboxylic ester hydrolase activity"/>
    <property type="evidence" value="ECO:0007669"/>
    <property type="project" value="TreeGrafter"/>
</dbReference>
<dbReference type="PANTHER" id="PTHR40111:SF1">
    <property type="entry name" value="CEPHALOSPORIN-C DEACETYLASE"/>
    <property type="match status" value="1"/>
</dbReference>
<dbReference type="PANTHER" id="PTHR40111">
    <property type="entry name" value="CEPHALOSPORIN-C DEACETYLASE"/>
    <property type="match status" value="1"/>
</dbReference>
<organism evidence="2 3">
    <name type="scientific">Bacillus safensis</name>
    <dbReference type="NCBI Taxonomy" id="561879"/>
    <lineage>
        <taxon>Bacteria</taxon>
        <taxon>Bacillati</taxon>
        <taxon>Bacillota</taxon>
        <taxon>Bacilli</taxon>
        <taxon>Bacillales</taxon>
        <taxon>Bacillaceae</taxon>
        <taxon>Bacillus</taxon>
    </lineage>
</organism>